<dbReference type="PANTHER" id="PTHR24329">
    <property type="entry name" value="HOMEOBOX PROTEIN ARISTALESS"/>
    <property type="match status" value="1"/>
</dbReference>
<dbReference type="InterPro" id="IPR001356">
    <property type="entry name" value="HD"/>
</dbReference>
<dbReference type="EMBL" id="JAEMGP010000027">
    <property type="protein sequence ID" value="KAG5194083.1"/>
    <property type="molecule type" value="Genomic_DNA"/>
</dbReference>
<evidence type="ECO:0000256" key="2">
    <source>
        <dbReference type="RuleBase" id="RU000682"/>
    </source>
</evidence>
<proteinExistence type="predicted"/>
<dbReference type="PANTHER" id="PTHR24329:SF549">
    <property type="entry name" value="RHOX HOMEOBOX FAMILY MEMBER 1"/>
    <property type="match status" value="1"/>
</dbReference>
<evidence type="ECO:0000259" key="4">
    <source>
        <dbReference type="Pfam" id="PF00046"/>
    </source>
</evidence>
<evidence type="ECO:0000256" key="3">
    <source>
        <dbReference type="SAM" id="MobiDB-lite"/>
    </source>
</evidence>
<feature type="domain" description="Homeobox" evidence="4">
    <location>
        <begin position="174"/>
        <end position="216"/>
    </location>
</feature>
<evidence type="ECO:0000313" key="6">
    <source>
        <dbReference type="Proteomes" id="UP000664991"/>
    </source>
</evidence>
<dbReference type="InterPro" id="IPR050649">
    <property type="entry name" value="Paired_Homeobox_TFs"/>
</dbReference>
<reference evidence="5 6" key="1">
    <citation type="submission" date="2020-12" db="EMBL/GenBank/DDBJ databases">
        <title>De novo assembly of Tibetan sheep genome.</title>
        <authorList>
            <person name="Li X."/>
        </authorList>
    </citation>
    <scope>NUCLEOTIDE SEQUENCE [LARGE SCALE GENOMIC DNA]</scope>
    <source>
        <tissue evidence="5">Heart</tissue>
    </source>
</reference>
<name>A0A835ZJ45_SHEEP</name>
<evidence type="ECO:0000313" key="5">
    <source>
        <dbReference type="EMBL" id="KAG5194083.1"/>
    </source>
</evidence>
<feature type="region of interest" description="Disordered" evidence="3">
    <location>
        <begin position="1"/>
        <end position="173"/>
    </location>
</feature>
<dbReference type="AlphaFoldDB" id="A0A835ZJ45"/>
<dbReference type="SUPFAM" id="SSF46689">
    <property type="entry name" value="Homeodomain-like"/>
    <property type="match status" value="1"/>
</dbReference>
<feature type="compositionally biased region" description="Basic and acidic residues" evidence="3">
    <location>
        <begin position="1"/>
        <end position="12"/>
    </location>
</feature>
<comment type="caution">
    <text evidence="5">The sequence shown here is derived from an EMBL/GenBank/DDBJ whole genome shotgun (WGS) entry which is preliminary data.</text>
</comment>
<keyword evidence="2" id="KW-0238">DNA-binding</keyword>
<dbReference type="InterPro" id="IPR009057">
    <property type="entry name" value="Homeodomain-like_sf"/>
</dbReference>
<sequence length="280" mass="30692">MDREPRSHHEDSGYLSLGVDELQEEPGQCPERDRCSGELEGKALSLGEASGRDAAAARSPSPLRSRACASRRSAHSALRRPDFLSFSFPETNPTEVSGIATGAAVEEESGSEPEPGAATAEQGQVGAGAPDPVVDEMLKGGGGGGDGDGEEFPQEPMQADGEDPQPSDRQPRFHRCSFRRLQLKELESVFQRSQYPNVFARKELAIPIDGSETKVQFSKPENNNLFLKLQKYNYSILYKQKPPDTIRPNSEPSWSLLTVEQVALPYRDRKSDSIQLRSCS</sequence>
<keyword evidence="2" id="KW-0539">Nucleus</keyword>
<feature type="compositionally biased region" description="Basic and acidic residues" evidence="3">
    <location>
        <begin position="30"/>
        <end position="41"/>
    </location>
</feature>
<dbReference type="CDD" id="cd00086">
    <property type="entry name" value="homeodomain"/>
    <property type="match status" value="1"/>
</dbReference>
<dbReference type="Gene3D" id="1.10.10.60">
    <property type="entry name" value="Homeodomain-like"/>
    <property type="match status" value="1"/>
</dbReference>
<keyword evidence="2" id="KW-0371">Homeobox</keyword>
<dbReference type="Pfam" id="PF00046">
    <property type="entry name" value="Homeodomain"/>
    <property type="match status" value="1"/>
</dbReference>
<comment type="subcellular location">
    <subcellularLocation>
        <location evidence="1 2">Nucleus</location>
    </subcellularLocation>
</comment>
<dbReference type="GO" id="GO:0000981">
    <property type="term" value="F:DNA-binding transcription factor activity, RNA polymerase II-specific"/>
    <property type="evidence" value="ECO:0007669"/>
    <property type="project" value="TreeGrafter"/>
</dbReference>
<evidence type="ECO:0000256" key="1">
    <source>
        <dbReference type="ARBA" id="ARBA00004123"/>
    </source>
</evidence>
<dbReference type="GO" id="GO:0000977">
    <property type="term" value="F:RNA polymerase II transcription regulatory region sequence-specific DNA binding"/>
    <property type="evidence" value="ECO:0007669"/>
    <property type="project" value="TreeGrafter"/>
</dbReference>
<dbReference type="Proteomes" id="UP000664991">
    <property type="component" value="Unassembled WGS sequence"/>
</dbReference>
<protein>
    <recommendedName>
        <fullName evidence="4">Homeobox domain-containing protein</fullName>
    </recommendedName>
</protein>
<organism evidence="5 6">
    <name type="scientific">Ovis aries</name>
    <name type="common">Sheep</name>
    <dbReference type="NCBI Taxonomy" id="9940"/>
    <lineage>
        <taxon>Eukaryota</taxon>
        <taxon>Metazoa</taxon>
        <taxon>Chordata</taxon>
        <taxon>Craniata</taxon>
        <taxon>Vertebrata</taxon>
        <taxon>Euteleostomi</taxon>
        <taxon>Mammalia</taxon>
        <taxon>Eutheria</taxon>
        <taxon>Laurasiatheria</taxon>
        <taxon>Artiodactyla</taxon>
        <taxon>Ruminantia</taxon>
        <taxon>Pecora</taxon>
        <taxon>Bovidae</taxon>
        <taxon>Caprinae</taxon>
        <taxon>Ovis</taxon>
    </lineage>
</organism>
<dbReference type="GO" id="GO:0005634">
    <property type="term" value="C:nucleus"/>
    <property type="evidence" value="ECO:0007669"/>
    <property type="project" value="UniProtKB-SubCell"/>
</dbReference>
<accession>A0A835ZJ45</accession>
<gene>
    <name evidence="5" type="ORF">JEQ12_020444</name>
</gene>
<feature type="compositionally biased region" description="Low complexity" evidence="3">
    <location>
        <begin position="52"/>
        <end position="71"/>
    </location>
</feature>